<evidence type="ECO:0000256" key="7">
    <source>
        <dbReference type="ARBA" id="ARBA00022729"/>
    </source>
</evidence>
<name>R4WR61_9BURK</name>
<dbReference type="PANTHER" id="PTHR32552">
    <property type="entry name" value="FERRICHROME IRON RECEPTOR-RELATED"/>
    <property type="match status" value="1"/>
</dbReference>
<sequence>MNEAALGLERRRMKWGRGTTRRTRVRRSAFAMATIAAFGLAAMHHAQAQEQQQQQAQQAQQAQESTLPAVRVNATADNDDTVGLVARKSRTGTKTDTPIDEIPQTINVVTSTQIEETGATSINEALRYIPGFSSYGADVRSDWYSALRGFTPTVFVDGLQVPNTLNLSSWRVDPYMIDSITILRGPTSVLYGQGDPGAIVDVQSKLADGGRYREAGVQIGDYARKQVQFDIGDKIDKDGIWSYRVLAVGRDGNSLTGPHAEQRFAISPSVRWQPNANTSLTIAASYLQDWGDASNNFLPAQGTVLPNPNGKISPDLYTGDPTYSYYRKKEWSIGYQFEHKFNDIWTFRQNTRWMHLSLDNGAVWGGGLDASDPTEQTLARYAGLFQPNYSRFDIDNQAQARFGTGPLEHTVLLGFEYNRQNSTDSEWLAQAPSLNMYNPVYTPVSTAIFSGPDSFGQTNTRTTLDSFGVYAQDQVKWNRWMLTVGAREDWSNTKQDDIVGGTQLKQDDSAFTGRVGLTYLGDYGLSPYISYSTSFNPIIGVRMADGGLPAPTKGRQIEAGLRWQPAGKNLMLGAAVYQINQKNVLTPDPNDPTGTFSVQTGEVRSRGIELSAVGNVTRNLSVIAAYVYQDVKNISANDDTLGKWPVSIPLPRQMASLWADWTFHSGPLDGLGFGGGIRYQSALAGAADNSLRIPSYTTYDAAVHYDMPHWRFAVNAQNIFNRTFVSGCQSDSACFYGNPRTVIASARYNW</sequence>
<dbReference type="Pfam" id="PF00593">
    <property type="entry name" value="TonB_dep_Rec_b-barrel"/>
    <property type="match status" value="1"/>
</dbReference>
<dbReference type="HOGENOM" id="CLU_008287_9_0_4"/>
<evidence type="ECO:0000256" key="14">
    <source>
        <dbReference type="PROSITE-ProRule" id="PRU01360"/>
    </source>
</evidence>
<evidence type="ECO:0000256" key="16">
    <source>
        <dbReference type="SAM" id="MobiDB-lite"/>
    </source>
</evidence>
<evidence type="ECO:0000256" key="13">
    <source>
        <dbReference type="ARBA" id="ARBA00023237"/>
    </source>
</evidence>
<keyword evidence="9" id="KW-0406">Ion transport</keyword>
<dbReference type="KEGG" id="buo:BRPE64_DCDS02270"/>
<evidence type="ECO:0000259" key="18">
    <source>
        <dbReference type="Pfam" id="PF00593"/>
    </source>
</evidence>
<evidence type="ECO:0000256" key="5">
    <source>
        <dbReference type="ARBA" id="ARBA00022496"/>
    </source>
</evidence>
<dbReference type="Gene3D" id="2.170.130.10">
    <property type="entry name" value="TonB-dependent receptor, plug domain"/>
    <property type="match status" value="1"/>
</dbReference>
<dbReference type="GO" id="GO:0015891">
    <property type="term" value="P:siderophore transport"/>
    <property type="evidence" value="ECO:0007669"/>
    <property type="project" value="InterPro"/>
</dbReference>
<evidence type="ECO:0000256" key="2">
    <source>
        <dbReference type="ARBA" id="ARBA00009810"/>
    </source>
</evidence>
<feature type="signal peptide" evidence="17">
    <location>
        <begin position="1"/>
        <end position="48"/>
    </location>
</feature>
<dbReference type="FunFam" id="2.40.170.20:FF:000005">
    <property type="entry name" value="TonB-dependent siderophore receptor"/>
    <property type="match status" value="1"/>
</dbReference>
<evidence type="ECO:0000256" key="11">
    <source>
        <dbReference type="ARBA" id="ARBA00023136"/>
    </source>
</evidence>
<keyword evidence="3 14" id="KW-0813">Transport</keyword>
<dbReference type="Gene3D" id="2.40.170.20">
    <property type="entry name" value="TonB-dependent receptor, beta-barrel domain"/>
    <property type="match status" value="1"/>
</dbReference>
<evidence type="ECO:0000256" key="6">
    <source>
        <dbReference type="ARBA" id="ARBA00022692"/>
    </source>
</evidence>
<feature type="domain" description="TonB-dependent receptor-like beta-barrel" evidence="18">
    <location>
        <begin position="272"/>
        <end position="719"/>
    </location>
</feature>
<dbReference type="SUPFAM" id="SSF56935">
    <property type="entry name" value="Porins"/>
    <property type="match status" value="1"/>
</dbReference>
<feature type="chain" id="PRO_5004372744" evidence="17">
    <location>
        <begin position="49"/>
        <end position="750"/>
    </location>
</feature>
<dbReference type="GO" id="GO:0015344">
    <property type="term" value="F:siderophore uptake transmembrane transporter activity"/>
    <property type="evidence" value="ECO:0007669"/>
    <property type="project" value="TreeGrafter"/>
</dbReference>
<dbReference type="PANTHER" id="PTHR32552:SF68">
    <property type="entry name" value="FERRICHROME OUTER MEMBRANE TRANSPORTER_PHAGE RECEPTOR"/>
    <property type="match status" value="1"/>
</dbReference>
<dbReference type="GO" id="GO:0009279">
    <property type="term" value="C:cell outer membrane"/>
    <property type="evidence" value="ECO:0007669"/>
    <property type="project" value="UniProtKB-SubCell"/>
</dbReference>
<gene>
    <name evidence="20" type="ORF">BRPE64_DCDS02270</name>
</gene>
<dbReference type="NCBIfam" id="TIGR01783">
    <property type="entry name" value="TonB-siderophor"/>
    <property type="match status" value="1"/>
</dbReference>
<dbReference type="Pfam" id="PF07715">
    <property type="entry name" value="Plug"/>
    <property type="match status" value="1"/>
</dbReference>
<evidence type="ECO:0000313" key="20">
    <source>
        <dbReference type="EMBL" id="BAN27163.1"/>
    </source>
</evidence>
<evidence type="ECO:0000259" key="19">
    <source>
        <dbReference type="Pfam" id="PF07715"/>
    </source>
</evidence>
<dbReference type="InterPro" id="IPR000531">
    <property type="entry name" value="Beta-barrel_TonB"/>
</dbReference>
<dbReference type="InterPro" id="IPR037066">
    <property type="entry name" value="Plug_dom_sf"/>
</dbReference>
<accession>R4WR61</accession>
<keyword evidence="13 14" id="KW-0998">Cell outer membrane</keyword>
<keyword evidence="20" id="KW-0614">Plasmid</keyword>
<keyword evidence="6 14" id="KW-0812">Transmembrane</keyword>
<evidence type="ECO:0000256" key="4">
    <source>
        <dbReference type="ARBA" id="ARBA00022452"/>
    </source>
</evidence>
<dbReference type="AlphaFoldDB" id="R4WR61"/>
<protein>
    <submittedName>
        <fullName evidence="20">TonB-dependent siderophore receptor</fullName>
    </submittedName>
</protein>
<evidence type="ECO:0000256" key="8">
    <source>
        <dbReference type="ARBA" id="ARBA00023004"/>
    </source>
</evidence>
<evidence type="ECO:0000256" key="15">
    <source>
        <dbReference type="RuleBase" id="RU003357"/>
    </source>
</evidence>
<keyword evidence="4 14" id="KW-1134">Transmembrane beta strand</keyword>
<reference evidence="20 21" key="2">
    <citation type="journal article" date="2018" name="Int. J. Syst. Evol. Microbiol.">
        <title>Burkholderia insecticola sp. nov., a gut symbiotic bacterium of the bean bug Riptortus pedestris.</title>
        <authorList>
            <person name="Takeshita K."/>
            <person name="Tamaki H."/>
            <person name="Ohbayashi T."/>
            <person name="Meng X.-Y."/>
            <person name="Sone T."/>
            <person name="Mitani Y."/>
            <person name="Peeters C."/>
            <person name="Kikuchi Y."/>
            <person name="Vandamme P."/>
        </authorList>
    </citation>
    <scope>NUCLEOTIDE SEQUENCE [LARGE SCALE GENOMIC DNA]</scope>
    <source>
        <strain evidence="20">RPE64</strain>
        <plasmid evidence="20 21">p1</plasmid>
    </source>
</reference>
<keyword evidence="8" id="KW-0408">Iron</keyword>
<dbReference type="EMBL" id="AP013061">
    <property type="protein sequence ID" value="BAN27163.1"/>
    <property type="molecule type" value="Genomic_DNA"/>
</dbReference>
<dbReference type="InterPro" id="IPR039426">
    <property type="entry name" value="TonB-dep_rcpt-like"/>
</dbReference>
<evidence type="ECO:0000256" key="3">
    <source>
        <dbReference type="ARBA" id="ARBA00022448"/>
    </source>
</evidence>
<dbReference type="InterPro" id="IPR036942">
    <property type="entry name" value="Beta-barrel_TonB_sf"/>
</dbReference>
<feature type="region of interest" description="Disordered" evidence="16">
    <location>
        <begin position="48"/>
        <end position="67"/>
    </location>
</feature>
<organism evidence="20 21">
    <name type="scientific">Caballeronia insecticola</name>
    <dbReference type="NCBI Taxonomy" id="758793"/>
    <lineage>
        <taxon>Bacteria</taxon>
        <taxon>Pseudomonadati</taxon>
        <taxon>Pseudomonadota</taxon>
        <taxon>Betaproteobacteria</taxon>
        <taxon>Burkholderiales</taxon>
        <taxon>Burkholderiaceae</taxon>
        <taxon>Caballeronia</taxon>
    </lineage>
</organism>
<dbReference type="PATRIC" id="fig|758793.3.peg.5377"/>
<evidence type="ECO:0000256" key="17">
    <source>
        <dbReference type="SAM" id="SignalP"/>
    </source>
</evidence>
<geneLocation type="plasmid" evidence="20 21">
    <name>p1</name>
</geneLocation>
<comment type="similarity">
    <text evidence="2 14 15">Belongs to the TonB-dependent receptor family.</text>
</comment>
<feature type="domain" description="TonB-dependent receptor plug" evidence="19">
    <location>
        <begin position="99"/>
        <end position="198"/>
    </location>
</feature>
<feature type="compositionally biased region" description="Low complexity" evidence="16">
    <location>
        <begin position="48"/>
        <end position="64"/>
    </location>
</feature>
<dbReference type="InterPro" id="IPR010105">
    <property type="entry name" value="TonB_sidphr_rcpt"/>
</dbReference>
<proteinExistence type="inferred from homology"/>
<keyword evidence="10 15" id="KW-0798">TonB box</keyword>
<keyword evidence="5" id="KW-0410">Iron transport</keyword>
<comment type="subcellular location">
    <subcellularLocation>
        <location evidence="1 14">Cell outer membrane</location>
        <topology evidence="1 14">Multi-pass membrane protein</topology>
    </subcellularLocation>
</comment>
<dbReference type="InterPro" id="IPR012910">
    <property type="entry name" value="Plug_dom"/>
</dbReference>
<keyword evidence="21" id="KW-1185">Reference proteome</keyword>
<dbReference type="Proteomes" id="UP000013966">
    <property type="component" value="Plasmid p1"/>
</dbReference>
<evidence type="ECO:0000313" key="21">
    <source>
        <dbReference type="Proteomes" id="UP000013966"/>
    </source>
</evidence>
<evidence type="ECO:0000256" key="1">
    <source>
        <dbReference type="ARBA" id="ARBA00004571"/>
    </source>
</evidence>
<keyword evidence="12 20" id="KW-0675">Receptor</keyword>
<keyword evidence="7 17" id="KW-0732">Signal</keyword>
<reference evidence="20 21" key="1">
    <citation type="journal article" date="2013" name="Genome Announc.">
        <title>Complete Genome Sequence of Burkholderia sp. Strain RPE64, Bacterial Symbiont of the Bean Bug Riptortus pedestris.</title>
        <authorList>
            <person name="Shibata T.F."/>
            <person name="Maeda T."/>
            <person name="Nikoh N."/>
            <person name="Yamaguchi K."/>
            <person name="Oshima K."/>
            <person name="Hattori M."/>
            <person name="Nishiyama T."/>
            <person name="Hasebe M."/>
            <person name="Fukatsu T."/>
            <person name="Kikuchi Y."/>
            <person name="Shigenobu S."/>
        </authorList>
    </citation>
    <scope>NUCLEOTIDE SEQUENCE [LARGE SCALE GENOMIC DNA]</scope>
    <source>
        <plasmid evidence="20 21">p1</plasmid>
    </source>
</reference>
<keyword evidence="11 14" id="KW-0472">Membrane</keyword>
<dbReference type="PROSITE" id="PS52016">
    <property type="entry name" value="TONB_DEPENDENT_REC_3"/>
    <property type="match status" value="1"/>
</dbReference>
<evidence type="ECO:0000256" key="12">
    <source>
        <dbReference type="ARBA" id="ARBA00023170"/>
    </source>
</evidence>
<evidence type="ECO:0000256" key="10">
    <source>
        <dbReference type="ARBA" id="ARBA00023077"/>
    </source>
</evidence>
<dbReference type="GO" id="GO:0038023">
    <property type="term" value="F:signaling receptor activity"/>
    <property type="evidence" value="ECO:0007669"/>
    <property type="project" value="InterPro"/>
</dbReference>
<dbReference type="CDD" id="cd01347">
    <property type="entry name" value="ligand_gated_channel"/>
    <property type="match status" value="1"/>
</dbReference>
<evidence type="ECO:0000256" key="9">
    <source>
        <dbReference type="ARBA" id="ARBA00023065"/>
    </source>
</evidence>